<accession>A0A2H0QWF4</accession>
<dbReference type="GO" id="GO:0006605">
    <property type="term" value="P:protein targeting"/>
    <property type="evidence" value="ECO:0007669"/>
    <property type="project" value="UniProtKB-UniRule"/>
</dbReference>
<evidence type="ECO:0000256" key="7">
    <source>
        <dbReference type="ARBA" id="ARBA00023010"/>
    </source>
</evidence>
<dbReference type="InterPro" id="IPR023201">
    <property type="entry name" value="SecY_dom_sf"/>
</dbReference>
<dbReference type="GO" id="GO:0065002">
    <property type="term" value="P:intracellular protein transmembrane transport"/>
    <property type="evidence" value="ECO:0007669"/>
    <property type="project" value="UniProtKB-UniRule"/>
</dbReference>
<organism evidence="12 13">
    <name type="scientific">Candidatus Zambryskibacteria bacterium CG10_big_fil_rev_8_21_14_0_10_42_12</name>
    <dbReference type="NCBI Taxonomy" id="1975115"/>
    <lineage>
        <taxon>Bacteria</taxon>
        <taxon>Candidatus Zambryskiibacteriota</taxon>
    </lineage>
</organism>
<reference evidence="12 13" key="1">
    <citation type="submission" date="2017-09" db="EMBL/GenBank/DDBJ databases">
        <title>Depth-based differentiation of microbial function through sediment-hosted aquifers and enrichment of novel symbionts in the deep terrestrial subsurface.</title>
        <authorList>
            <person name="Probst A.J."/>
            <person name="Ladd B."/>
            <person name="Jarett J.K."/>
            <person name="Geller-Mcgrath D.E."/>
            <person name="Sieber C.M."/>
            <person name="Emerson J.B."/>
            <person name="Anantharaman K."/>
            <person name="Thomas B.C."/>
            <person name="Malmstrom R."/>
            <person name="Stieglmeier M."/>
            <person name="Klingl A."/>
            <person name="Woyke T."/>
            <person name="Ryan C.M."/>
            <person name="Banfield J.F."/>
        </authorList>
    </citation>
    <scope>NUCLEOTIDE SEQUENCE [LARGE SCALE GENOMIC DNA]</scope>
    <source>
        <strain evidence="12">CG10_big_fil_rev_8_21_14_0_10_42_12</strain>
    </source>
</reference>
<keyword evidence="6 10" id="KW-1133">Transmembrane helix</keyword>
<feature type="transmembrane region" description="Helical" evidence="10">
    <location>
        <begin position="390"/>
        <end position="411"/>
    </location>
</feature>
<keyword evidence="10" id="KW-1003">Cell membrane</keyword>
<evidence type="ECO:0000256" key="10">
    <source>
        <dbReference type="HAMAP-Rule" id="MF_01465"/>
    </source>
</evidence>
<evidence type="ECO:0000256" key="8">
    <source>
        <dbReference type="ARBA" id="ARBA00023136"/>
    </source>
</evidence>
<dbReference type="PRINTS" id="PR00303">
    <property type="entry name" value="SECYTRNLCASE"/>
</dbReference>
<dbReference type="SUPFAM" id="SSF103491">
    <property type="entry name" value="Preprotein translocase SecY subunit"/>
    <property type="match status" value="1"/>
</dbReference>
<comment type="subcellular location">
    <subcellularLocation>
        <location evidence="10">Cell membrane</location>
        <topology evidence="10">Multi-pass membrane protein</topology>
    </subcellularLocation>
    <subcellularLocation>
        <location evidence="1">Membrane</location>
        <topology evidence="1">Multi-pass membrane protein</topology>
    </subcellularLocation>
</comment>
<dbReference type="Gene3D" id="1.10.3370.10">
    <property type="entry name" value="SecY subunit domain"/>
    <property type="match status" value="1"/>
</dbReference>
<evidence type="ECO:0000256" key="11">
    <source>
        <dbReference type="RuleBase" id="RU004349"/>
    </source>
</evidence>
<dbReference type="Pfam" id="PF00344">
    <property type="entry name" value="SecY"/>
    <property type="match status" value="1"/>
</dbReference>
<dbReference type="HAMAP" id="MF_01465">
    <property type="entry name" value="SecY"/>
    <property type="match status" value="1"/>
</dbReference>
<feature type="transmembrane region" description="Helical" evidence="10">
    <location>
        <begin position="265"/>
        <end position="288"/>
    </location>
</feature>
<gene>
    <name evidence="10" type="primary">secY</name>
    <name evidence="12" type="ORF">COV34_00735</name>
</gene>
<feature type="transmembrane region" description="Helical" evidence="10">
    <location>
        <begin position="21"/>
        <end position="39"/>
    </location>
</feature>
<dbReference type="Proteomes" id="UP000231333">
    <property type="component" value="Unassembled WGS sequence"/>
</dbReference>
<feature type="transmembrane region" description="Helical" evidence="10">
    <location>
        <begin position="308"/>
        <end position="328"/>
    </location>
</feature>
<keyword evidence="8 10" id="KW-0472">Membrane</keyword>
<proteinExistence type="inferred from homology"/>
<evidence type="ECO:0000313" key="13">
    <source>
        <dbReference type="Proteomes" id="UP000231333"/>
    </source>
</evidence>
<comment type="caution">
    <text evidence="12">The sequence shown here is derived from an EMBL/GenBank/DDBJ whole genome shotgun (WGS) entry which is preliminary data.</text>
</comment>
<keyword evidence="4 10" id="KW-0812">Transmembrane</keyword>
<keyword evidence="3 10" id="KW-0813">Transport</keyword>
<keyword evidence="5 10" id="KW-0653">Protein transport</keyword>
<dbReference type="AlphaFoldDB" id="A0A2H0QWF4"/>
<protein>
    <recommendedName>
        <fullName evidence="9 10">Protein translocase subunit SecY</fullName>
    </recommendedName>
</protein>
<dbReference type="EMBL" id="PCXL01000009">
    <property type="protein sequence ID" value="PIR38588.1"/>
    <property type="molecule type" value="Genomic_DNA"/>
</dbReference>
<feature type="transmembrane region" description="Helical" evidence="10">
    <location>
        <begin position="116"/>
        <end position="135"/>
    </location>
</feature>
<dbReference type="PANTHER" id="PTHR10906">
    <property type="entry name" value="SECY/SEC61-ALPHA FAMILY MEMBER"/>
    <property type="match status" value="1"/>
</dbReference>
<evidence type="ECO:0000256" key="1">
    <source>
        <dbReference type="ARBA" id="ARBA00004141"/>
    </source>
</evidence>
<feature type="transmembrane region" description="Helical" evidence="10">
    <location>
        <begin position="366"/>
        <end position="384"/>
    </location>
</feature>
<name>A0A2H0QWF4_9BACT</name>
<evidence type="ECO:0000256" key="2">
    <source>
        <dbReference type="ARBA" id="ARBA00005751"/>
    </source>
</evidence>
<evidence type="ECO:0000256" key="5">
    <source>
        <dbReference type="ARBA" id="ARBA00022927"/>
    </source>
</evidence>
<dbReference type="InterPro" id="IPR026593">
    <property type="entry name" value="SecY"/>
</dbReference>
<evidence type="ECO:0000313" key="12">
    <source>
        <dbReference type="EMBL" id="PIR38588.1"/>
    </source>
</evidence>
<evidence type="ECO:0000256" key="9">
    <source>
        <dbReference type="ARBA" id="ARBA00039733"/>
    </source>
</evidence>
<dbReference type="GO" id="GO:0005886">
    <property type="term" value="C:plasma membrane"/>
    <property type="evidence" value="ECO:0007669"/>
    <property type="project" value="UniProtKB-SubCell"/>
</dbReference>
<comment type="similarity">
    <text evidence="2 10 11">Belongs to the SecY/SEC61-alpha family.</text>
</comment>
<dbReference type="InterPro" id="IPR002208">
    <property type="entry name" value="SecY/SEC61-alpha"/>
</dbReference>
<sequence length="423" mass="45473">MDEFFRKIKIIWGDTALRSRILFVVIILLVFRLLAALPIPGVDPVGLQAFLSNNEFFGLFSVFSGGGLTNLSIMMLGVGPYITASIIMQLGTIIFPRVKEMYHEEGETGRRKVAMYSRVISVPLAIIQSFSFIALLQSQGIITALSPITLVTNIAIITAGSVLLMWIGELISEFGVGNGVSFIIFAGIVSSLPGAATQLFAVYDPAQLPTYIGLLIATLAVVFGIVFVNEAERPIPIAYAKQNKGSASYGGVSTYIPLRVAQAGVIPIIFAISILLLPQMIVNFLINVANPTVQTVVAAVNTFLATQWLYALVYFVLVFAFTYFYTAITFDPDQMAENLQKGGAFIPGVRPGEATAVYVSNIMTRLTLIGALFLGIVAVLPLLLRMASGIASLSIGGTALLIVVSVVIDLVKKVDAQAAMREY</sequence>
<comment type="caution">
    <text evidence="10">Lacks conserved residue(s) required for the propagation of feature annotation.</text>
</comment>
<feature type="transmembrane region" description="Helical" evidence="10">
    <location>
        <begin position="208"/>
        <end position="228"/>
    </location>
</feature>
<dbReference type="PIRSF" id="PIRSF004557">
    <property type="entry name" value="SecY"/>
    <property type="match status" value="1"/>
</dbReference>
<dbReference type="FunFam" id="1.10.3370.10:FF:000001">
    <property type="entry name" value="Preprotein translocase subunit SecY"/>
    <property type="match status" value="1"/>
</dbReference>
<dbReference type="GO" id="GO:0043952">
    <property type="term" value="P:protein transport by the Sec complex"/>
    <property type="evidence" value="ECO:0007669"/>
    <property type="project" value="UniProtKB-UniRule"/>
</dbReference>
<dbReference type="NCBIfam" id="TIGR00967">
    <property type="entry name" value="3a0501s007"/>
    <property type="match status" value="1"/>
</dbReference>
<keyword evidence="7 10" id="KW-0811">Translocation</keyword>
<evidence type="ECO:0000256" key="4">
    <source>
        <dbReference type="ARBA" id="ARBA00022692"/>
    </source>
</evidence>
<evidence type="ECO:0000256" key="6">
    <source>
        <dbReference type="ARBA" id="ARBA00022989"/>
    </source>
</evidence>
<feature type="transmembrane region" description="Helical" evidence="10">
    <location>
        <begin position="179"/>
        <end position="202"/>
    </location>
</feature>
<comment type="subunit">
    <text evidence="10">Component of the Sec protein translocase complex. Heterotrimer consisting of SecY, SecE and SecG subunits. The heterotrimers can form oligomers, although 1 heterotrimer is thought to be able to translocate proteins. Interacts with the ribosome. Interacts with SecDF, and other proteins may be involved. Interacts with SecA.</text>
</comment>
<comment type="function">
    <text evidence="10">The central subunit of the protein translocation channel SecYEG. Consists of two halves formed by TMs 1-5 and 6-10. These two domains form a lateral gate at the front which open onto the bilayer between TMs 2 and 7, and are clamped together by SecE at the back. The channel is closed by both a pore ring composed of hydrophobic SecY resides and a short helix (helix 2A) on the extracellular side of the membrane which forms a plug. The plug probably moves laterally to allow the channel to open. The ring and the pore may move independently.</text>
</comment>
<evidence type="ECO:0000256" key="3">
    <source>
        <dbReference type="ARBA" id="ARBA00022448"/>
    </source>
</evidence>
<feature type="transmembrane region" description="Helical" evidence="10">
    <location>
        <begin position="141"/>
        <end position="167"/>
    </location>
</feature>